<keyword evidence="5" id="KW-0547">Nucleotide-binding</keyword>
<dbReference type="KEGG" id="awe:JG540_03015"/>
<comment type="similarity">
    <text evidence="1">In the N-terminal section; belongs to the CRISPR-associated nuclease Cas3-HD family.</text>
</comment>
<evidence type="ECO:0000256" key="9">
    <source>
        <dbReference type="ARBA" id="ARBA00023118"/>
    </source>
</evidence>
<dbReference type="GO" id="GO:0051607">
    <property type="term" value="P:defense response to virus"/>
    <property type="evidence" value="ECO:0007669"/>
    <property type="project" value="UniProtKB-KW"/>
</dbReference>
<dbReference type="AlphaFoldDB" id="A0A7T7MAF0"/>
<dbReference type="InterPro" id="IPR014001">
    <property type="entry name" value="Helicase_ATP-bd"/>
</dbReference>
<dbReference type="InterPro" id="IPR006474">
    <property type="entry name" value="Helicase_Cas3_CRISPR-ass_core"/>
</dbReference>
<evidence type="ECO:0000256" key="8">
    <source>
        <dbReference type="ARBA" id="ARBA00022840"/>
    </source>
</evidence>
<dbReference type="SMART" id="SM00487">
    <property type="entry name" value="DEXDc"/>
    <property type="match status" value="1"/>
</dbReference>
<dbReference type="InterPro" id="IPR041372">
    <property type="entry name" value="Cas3_C"/>
</dbReference>
<evidence type="ECO:0000256" key="5">
    <source>
        <dbReference type="ARBA" id="ARBA00022741"/>
    </source>
</evidence>
<keyword evidence="9" id="KW-0051">Antiviral defense</keyword>
<dbReference type="PANTHER" id="PTHR47963:SF9">
    <property type="entry name" value="CRISPR-ASSOCIATED ENDONUCLEASE_HELICASE CAS3"/>
    <property type="match status" value="1"/>
</dbReference>
<keyword evidence="13" id="KW-1185">Reference proteome</keyword>
<dbReference type="RefSeq" id="WP_200277047.1">
    <property type="nucleotide sequence ID" value="NZ_CP066802.1"/>
</dbReference>
<keyword evidence="8" id="KW-0067">ATP-binding</keyword>
<dbReference type="CDD" id="cd09641">
    <property type="entry name" value="Cas3''_I"/>
    <property type="match status" value="1"/>
</dbReference>
<evidence type="ECO:0000256" key="4">
    <source>
        <dbReference type="ARBA" id="ARBA00022723"/>
    </source>
</evidence>
<dbReference type="Gene3D" id="3.40.50.300">
    <property type="entry name" value="P-loop containing nucleotide triphosphate hydrolases"/>
    <property type="match status" value="2"/>
</dbReference>
<feature type="domain" description="HD Cas3-type" evidence="11">
    <location>
        <begin position="19"/>
        <end position="226"/>
    </location>
</feature>
<comment type="similarity">
    <text evidence="2">In the central section; belongs to the CRISPR-associated helicase Cas3 family.</text>
</comment>
<name>A0A7T7MAF0_9ACTO</name>
<keyword evidence="6" id="KW-0378">Hydrolase</keyword>
<feature type="region of interest" description="Disordered" evidence="10">
    <location>
        <begin position="413"/>
        <end position="442"/>
    </location>
</feature>
<keyword evidence="4" id="KW-0479">Metal-binding</keyword>
<gene>
    <name evidence="12" type="primary">cas3</name>
    <name evidence="12" type="ORF">JG540_03015</name>
</gene>
<accession>A0A7T7MAF0</accession>
<dbReference type="EMBL" id="CP066802">
    <property type="protein sequence ID" value="QQM67863.1"/>
    <property type="molecule type" value="Genomic_DNA"/>
</dbReference>
<dbReference type="Pfam" id="PF22590">
    <property type="entry name" value="Cas3-like_C_2"/>
    <property type="match status" value="1"/>
</dbReference>
<dbReference type="Pfam" id="PF18019">
    <property type="entry name" value="Cas3_HD"/>
    <property type="match status" value="1"/>
</dbReference>
<evidence type="ECO:0000313" key="13">
    <source>
        <dbReference type="Proteomes" id="UP000595895"/>
    </source>
</evidence>
<dbReference type="NCBIfam" id="TIGR01596">
    <property type="entry name" value="cas3_HD"/>
    <property type="match status" value="1"/>
</dbReference>
<dbReference type="GO" id="GO:0003724">
    <property type="term" value="F:RNA helicase activity"/>
    <property type="evidence" value="ECO:0007669"/>
    <property type="project" value="TreeGrafter"/>
</dbReference>
<dbReference type="Proteomes" id="UP000595895">
    <property type="component" value="Chromosome"/>
</dbReference>
<dbReference type="InterPro" id="IPR027417">
    <property type="entry name" value="P-loop_NTPase"/>
</dbReference>
<organism evidence="12 13">
    <name type="scientific">Actinomyces weissii</name>
    <dbReference type="NCBI Taxonomy" id="675090"/>
    <lineage>
        <taxon>Bacteria</taxon>
        <taxon>Bacillati</taxon>
        <taxon>Actinomycetota</taxon>
        <taxon>Actinomycetes</taxon>
        <taxon>Actinomycetales</taxon>
        <taxon>Actinomycetaceae</taxon>
        <taxon>Actinomyces</taxon>
    </lineage>
</organism>
<dbReference type="NCBIfam" id="TIGR01587">
    <property type="entry name" value="cas3_core"/>
    <property type="match status" value="1"/>
</dbReference>
<evidence type="ECO:0000256" key="1">
    <source>
        <dbReference type="ARBA" id="ARBA00006847"/>
    </source>
</evidence>
<evidence type="ECO:0000256" key="10">
    <source>
        <dbReference type="SAM" id="MobiDB-lite"/>
    </source>
</evidence>
<evidence type="ECO:0000259" key="11">
    <source>
        <dbReference type="PROSITE" id="PS51643"/>
    </source>
</evidence>
<sequence>MQLSACARAVWAKSGYHPERRQWLPLWLHMLDSAAVAGHLAERWLAPTVKDLILRELSTADSPVAPMEEFRLLATWLAGVHDIGKCTPAFASKVPQLDDRMAEAGLRHPHVDPLDGRSAPHAMAGQHILENWLTDTRDWGIESAQALSSVVGAHHGIPPTDDSLQILYGLPHLLGEGVWEDTRAELLALVTERVGAQALLPHWAGRRWSQAFLVELSGLVIVADWIASCEDYFPLLPLDDQGGTLLDAQAHAERAAWGLQRLEVPAPWRPRDDGADASALLTSRFSLPAGARATAVQEQAVAAARRMELPGLLMVQESTGGGKTEAAMLAAEIMAARTGRCGVLFALPTQATTDAMFTRELDWLERVEQSYSDDGAPSTFAVSLQHGRARLNREAGRLRHQGWQIHDRLLNGLGGDDPAQAGPRPSDIGRDEDAARAGEATERRRRQADLAILAWFSGRKKAMLSDFVVTTVDHLLFGAMRSPHLALRHLGLSRKVVVVDEVHSYSTYMNAYLDRVLTWLACYGVPVVLLSATLSQARSAQLADAYRRGLALAAGQKPPKTPSPEAVSTPFPCLVTVGAGGTQVREASASGRSSKVWLRRLGKEPGLPQLLKEALVEGGCALVVRNTVRRAQETYEELREHFGEEVSLNHARFTVADRQAKDAELLRRFGPPRSLPQRPHRAIVVATQVVEQSLDVDFDLLVTDLAPVDLVLQRMGRLHRHERLRPARLRLPTCYVDCLPNALSGEPWLEPGAQAVYGEQDLLLTAAALGRVLDGAGTVTTPDDVHQLVEAVYGAGAQVPPAWQAALEQAQATAAQERTKKHNAARGFLLEEPTPASKCSDLVGWLHSAASDDEERGRAQVRDGEDSLEVILLERRVLGGQEELRTLPSPTGQPGPVLPVDRVPDRELVRELVMSTVRLPAGMTKGSQMDQAINELEAVGVRVAGAWQDDRDLRGQLFLPLEQGRAELIGKTLEYNPSTGLKEVR</sequence>
<evidence type="ECO:0000256" key="6">
    <source>
        <dbReference type="ARBA" id="ARBA00022801"/>
    </source>
</evidence>
<evidence type="ECO:0000256" key="7">
    <source>
        <dbReference type="ARBA" id="ARBA00022806"/>
    </source>
</evidence>
<dbReference type="GO" id="GO:0046872">
    <property type="term" value="F:metal ion binding"/>
    <property type="evidence" value="ECO:0007669"/>
    <property type="project" value="UniProtKB-KW"/>
</dbReference>
<dbReference type="InterPro" id="IPR050547">
    <property type="entry name" value="DEAD_box_RNA_helicases"/>
</dbReference>
<feature type="compositionally biased region" description="Basic and acidic residues" evidence="10">
    <location>
        <begin position="427"/>
        <end position="442"/>
    </location>
</feature>
<protein>
    <submittedName>
        <fullName evidence="12">CRISPR-associated helicase Cas3</fullName>
    </submittedName>
</protein>
<dbReference type="GO" id="GO:0004518">
    <property type="term" value="F:nuclease activity"/>
    <property type="evidence" value="ECO:0007669"/>
    <property type="project" value="UniProtKB-KW"/>
</dbReference>
<dbReference type="GO" id="GO:0016787">
    <property type="term" value="F:hydrolase activity"/>
    <property type="evidence" value="ECO:0007669"/>
    <property type="project" value="UniProtKB-KW"/>
</dbReference>
<keyword evidence="7" id="KW-0347">Helicase</keyword>
<evidence type="ECO:0000256" key="2">
    <source>
        <dbReference type="ARBA" id="ARBA00009046"/>
    </source>
</evidence>
<dbReference type="Gene3D" id="1.10.3210.30">
    <property type="match status" value="1"/>
</dbReference>
<reference evidence="12 13" key="1">
    <citation type="submission" date="2020-12" db="EMBL/GenBank/DDBJ databases">
        <authorList>
            <person name="Zhou J."/>
        </authorList>
    </citation>
    <scope>NUCLEOTIDE SEQUENCE [LARGE SCALE GENOMIC DNA]</scope>
    <source>
        <strain evidence="12 13">CCUG 61299</strain>
    </source>
</reference>
<keyword evidence="3" id="KW-0540">Nuclease</keyword>
<dbReference type="GO" id="GO:0003723">
    <property type="term" value="F:RNA binding"/>
    <property type="evidence" value="ECO:0007669"/>
    <property type="project" value="TreeGrafter"/>
</dbReference>
<dbReference type="SUPFAM" id="SSF52540">
    <property type="entry name" value="P-loop containing nucleoside triphosphate hydrolases"/>
    <property type="match status" value="1"/>
</dbReference>
<dbReference type="InterPro" id="IPR038257">
    <property type="entry name" value="CRISPR-assoc_Cas3_HD_sf"/>
</dbReference>
<dbReference type="Pfam" id="PF18395">
    <property type="entry name" value="Cas3_C"/>
    <property type="match status" value="1"/>
</dbReference>
<dbReference type="GO" id="GO:0005524">
    <property type="term" value="F:ATP binding"/>
    <property type="evidence" value="ECO:0007669"/>
    <property type="project" value="UniProtKB-KW"/>
</dbReference>
<dbReference type="PROSITE" id="PS51643">
    <property type="entry name" value="HD_CAS3"/>
    <property type="match status" value="1"/>
</dbReference>
<dbReference type="InterPro" id="IPR006483">
    <property type="entry name" value="CRISPR-assoc_Cas3_HD"/>
</dbReference>
<dbReference type="PANTHER" id="PTHR47963">
    <property type="entry name" value="DEAD-BOX ATP-DEPENDENT RNA HELICASE 47, MITOCHONDRIAL"/>
    <property type="match status" value="1"/>
</dbReference>
<dbReference type="InterPro" id="IPR054712">
    <property type="entry name" value="Cas3-like_dom"/>
</dbReference>
<evidence type="ECO:0000256" key="3">
    <source>
        <dbReference type="ARBA" id="ARBA00022722"/>
    </source>
</evidence>
<proteinExistence type="inferred from homology"/>
<evidence type="ECO:0000313" key="12">
    <source>
        <dbReference type="EMBL" id="QQM67863.1"/>
    </source>
</evidence>